<accession>F3YVB8</accession>
<organism evidence="13 14">
    <name type="scientific">Desulfocurvibacter africanus subsp. africanus str. Walvis Bay</name>
    <dbReference type="NCBI Taxonomy" id="690850"/>
    <lineage>
        <taxon>Bacteria</taxon>
        <taxon>Pseudomonadati</taxon>
        <taxon>Thermodesulfobacteriota</taxon>
        <taxon>Desulfovibrionia</taxon>
        <taxon>Desulfovibrionales</taxon>
        <taxon>Desulfovibrionaceae</taxon>
        <taxon>Desulfocurvibacter</taxon>
    </lineage>
</organism>
<dbReference type="NCBIfam" id="TIGR00057">
    <property type="entry name" value="L-threonylcarbamoyladenylate synthase"/>
    <property type="match status" value="1"/>
</dbReference>
<keyword evidence="4" id="KW-0963">Cytoplasm</keyword>
<evidence type="ECO:0000256" key="2">
    <source>
        <dbReference type="ARBA" id="ARBA00007663"/>
    </source>
</evidence>
<keyword evidence="9" id="KW-0067">ATP-binding</keyword>
<dbReference type="InterPro" id="IPR050156">
    <property type="entry name" value="TC-AMP_synthase_SUA5"/>
</dbReference>
<evidence type="ECO:0000259" key="12">
    <source>
        <dbReference type="PROSITE" id="PS51163"/>
    </source>
</evidence>
<evidence type="ECO:0000313" key="14">
    <source>
        <dbReference type="Proteomes" id="UP000007844"/>
    </source>
</evidence>
<dbReference type="KEGG" id="daf:Desaf_0150"/>
<feature type="domain" description="YrdC-like" evidence="12">
    <location>
        <begin position="1"/>
        <end position="189"/>
    </location>
</feature>
<evidence type="ECO:0000256" key="5">
    <source>
        <dbReference type="ARBA" id="ARBA00022679"/>
    </source>
</evidence>
<dbReference type="AlphaFoldDB" id="F3YVB8"/>
<dbReference type="InterPro" id="IPR006070">
    <property type="entry name" value="Sua5-like_dom"/>
</dbReference>
<evidence type="ECO:0000256" key="7">
    <source>
        <dbReference type="ARBA" id="ARBA00022695"/>
    </source>
</evidence>
<evidence type="ECO:0000256" key="4">
    <source>
        <dbReference type="ARBA" id="ARBA00022490"/>
    </source>
</evidence>
<dbReference type="GO" id="GO:0008033">
    <property type="term" value="P:tRNA processing"/>
    <property type="evidence" value="ECO:0007669"/>
    <property type="project" value="UniProtKB-KW"/>
</dbReference>
<keyword evidence="14" id="KW-1185">Reference proteome</keyword>
<dbReference type="GO" id="GO:0061710">
    <property type="term" value="F:L-threonylcarbamoyladenylate synthase"/>
    <property type="evidence" value="ECO:0007669"/>
    <property type="project" value="UniProtKB-EC"/>
</dbReference>
<dbReference type="HOGENOM" id="CLU_031397_3_1_7"/>
<dbReference type="Gene3D" id="3.90.870.10">
    <property type="entry name" value="DHBP synthase"/>
    <property type="match status" value="1"/>
</dbReference>
<protein>
    <recommendedName>
        <fullName evidence="10">L-threonylcarbamoyladenylate synthase</fullName>
        <ecNumber evidence="3">2.7.7.87</ecNumber>
    </recommendedName>
    <alternativeName>
        <fullName evidence="10">L-threonylcarbamoyladenylate synthase</fullName>
    </alternativeName>
</protein>
<comment type="subcellular location">
    <subcellularLocation>
        <location evidence="1">Cytoplasm</location>
    </subcellularLocation>
</comment>
<name>F3YVB8_DESAF</name>
<dbReference type="GO" id="GO:0006450">
    <property type="term" value="P:regulation of translational fidelity"/>
    <property type="evidence" value="ECO:0007669"/>
    <property type="project" value="TreeGrafter"/>
</dbReference>
<dbReference type="PROSITE" id="PS51163">
    <property type="entry name" value="YRDC"/>
    <property type="match status" value="1"/>
</dbReference>
<gene>
    <name evidence="13" type="ORF">Desaf_0150</name>
</gene>
<dbReference type="Proteomes" id="UP000007844">
    <property type="component" value="Chromosome"/>
</dbReference>
<dbReference type="PANTHER" id="PTHR17490:SF16">
    <property type="entry name" value="THREONYLCARBAMOYL-AMP SYNTHASE"/>
    <property type="match status" value="1"/>
</dbReference>
<proteinExistence type="inferred from homology"/>
<dbReference type="GO" id="GO:0000049">
    <property type="term" value="F:tRNA binding"/>
    <property type="evidence" value="ECO:0007669"/>
    <property type="project" value="TreeGrafter"/>
</dbReference>
<comment type="similarity">
    <text evidence="2">Belongs to the SUA5 family.</text>
</comment>
<reference evidence="13 14" key="1">
    <citation type="journal article" date="2011" name="J. Bacteriol.">
        <title>Genome sequence of the mercury-methylating and pleomorphic Desulfovibrio africanus Strain Walvis Bay.</title>
        <authorList>
            <person name="Brown S.D."/>
            <person name="Wall J.D."/>
            <person name="Kucken A.M."/>
            <person name="Gilmour C.C."/>
            <person name="Podar M."/>
            <person name="Brandt C.C."/>
            <person name="Teshima H."/>
            <person name="Detter J.C."/>
            <person name="Han C.S."/>
            <person name="Land M.L."/>
            <person name="Lucas S."/>
            <person name="Han J."/>
            <person name="Pennacchio L."/>
            <person name="Nolan M."/>
            <person name="Pitluck S."/>
            <person name="Woyke T."/>
            <person name="Goodwin L."/>
            <person name="Palumbo A.V."/>
            <person name="Elias D.A."/>
        </authorList>
    </citation>
    <scope>NUCLEOTIDE SEQUENCE [LARGE SCALE GENOMIC DNA]</scope>
    <source>
        <strain evidence="13 14">Walvis Bay</strain>
    </source>
</reference>
<dbReference type="STRING" id="690850.Desaf_0150"/>
<sequence length="206" mass="21615">MTSFHAAIEAIKRGGVVIYPTETLYGLGGSAFLPEAAARVCRLKGRPEGKPLPLVVGSREQVGLVTELEDSDFARLADLFWPGPLSIIVPARRDLAPQVKDAEGLTSLRWTAHATAAALCLESGAPLIATSANLSGRPAAARPEDLDPALLAEVDAAVLEHPWPSGGAASTVVRLLGCCRLEVLRIGAVPARVLEQAGFRLRGLGE</sequence>
<evidence type="ECO:0000256" key="6">
    <source>
        <dbReference type="ARBA" id="ARBA00022694"/>
    </source>
</evidence>
<evidence type="ECO:0000313" key="13">
    <source>
        <dbReference type="EMBL" id="EGJ48510.1"/>
    </source>
</evidence>
<dbReference type="EMBL" id="CP003221">
    <property type="protein sequence ID" value="EGJ48510.1"/>
    <property type="molecule type" value="Genomic_DNA"/>
</dbReference>
<keyword evidence="8" id="KW-0547">Nucleotide-binding</keyword>
<dbReference type="eggNOG" id="COG0009">
    <property type="taxonomic scope" value="Bacteria"/>
</dbReference>
<keyword evidence="6" id="KW-0819">tRNA processing</keyword>
<dbReference type="EC" id="2.7.7.87" evidence="3"/>
<dbReference type="RefSeq" id="WP_014258377.1">
    <property type="nucleotide sequence ID" value="NC_016629.1"/>
</dbReference>
<evidence type="ECO:0000256" key="3">
    <source>
        <dbReference type="ARBA" id="ARBA00012584"/>
    </source>
</evidence>
<keyword evidence="7" id="KW-0548">Nucleotidyltransferase</keyword>
<evidence type="ECO:0000256" key="1">
    <source>
        <dbReference type="ARBA" id="ARBA00004496"/>
    </source>
</evidence>
<dbReference type="PANTHER" id="PTHR17490">
    <property type="entry name" value="SUA5"/>
    <property type="match status" value="1"/>
</dbReference>
<keyword evidence="5" id="KW-0808">Transferase</keyword>
<evidence type="ECO:0000256" key="8">
    <source>
        <dbReference type="ARBA" id="ARBA00022741"/>
    </source>
</evidence>
<dbReference type="GO" id="GO:0005524">
    <property type="term" value="F:ATP binding"/>
    <property type="evidence" value="ECO:0007669"/>
    <property type="project" value="UniProtKB-KW"/>
</dbReference>
<dbReference type="GO" id="GO:0003725">
    <property type="term" value="F:double-stranded RNA binding"/>
    <property type="evidence" value="ECO:0007669"/>
    <property type="project" value="InterPro"/>
</dbReference>
<dbReference type="SUPFAM" id="SSF55821">
    <property type="entry name" value="YrdC/RibB"/>
    <property type="match status" value="1"/>
</dbReference>
<comment type="catalytic activity">
    <reaction evidence="11">
        <text>L-threonine + hydrogencarbonate + ATP = L-threonylcarbamoyladenylate + diphosphate + H2O</text>
        <dbReference type="Rhea" id="RHEA:36407"/>
        <dbReference type="ChEBI" id="CHEBI:15377"/>
        <dbReference type="ChEBI" id="CHEBI:17544"/>
        <dbReference type="ChEBI" id="CHEBI:30616"/>
        <dbReference type="ChEBI" id="CHEBI:33019"/>
        <dbReference type="ChEBI" id="CHEBI:57926"/>
        <dbReference type="ChEBI" id="CHEBI:73682"/>
        <dbReference type="EC" id="2.7.7.87"/>
    </reaction>
</comment>
<evidence type="ECO:0000256" key="9">
    <source>
        <dbReference type="ARBA" id="ARBA00022840"/>
    </source>
</evidence>
<evidence type="ECO:0000256" key="10">
    <source>
        <dbReference type="ARBA" id="ARBA00029774"/>
    </source>
</evidence>
<dbReference type="Pfam" id="PF01300">
    <property type="entry name" value="Sua5_yciO_yrdC"/>
    <property type="match status" value="1"/>
</dbReference>
<dbReference type="InterPro" id="IPR017945">
    <property type="entry name" value="DHBP_synth_RibB-like_a/b_dom"/>
</dbReference>
<dbReference type="GO" id="GO:0005737">
    <property type="term" value="C:cytoplasm"/>
    <property type="evidence" value="ECO:0007669"/>
    <property type="project" value="UniProtKB-SubCell"/>
</dbReference>
<evidence type="ECO:0000256" key="11">
    <source>
        <dbReference type="ARBA" id="ARBA00048366"/>
    </source>
</evidence>